<dbReference type="EMBL" id="BONG01000066">
    <property type="protein sequence ID" value="GIF93527.1"/>
    <property type="molecule type" value="Genomic_DNA"/>
</dbReference>
<dbReference type="PANTHER" id="PTHR30055">
    <property type="entry name" value="HTH-TYPE TRANSCRIPTIONAL REGULATOR RUTR"/>
    <property type="match status" value="1"/>
</dbReference>
<dbReference type="PROSITE" id="PS50977">
    <property type="entry name" value="HTH_TETR_2"/>
    <property type="match status" value="1"/>
</dbReference>
<dbReference type="SUPFAM" id="SSF46689">
    <property type="entry name" value="Homeodomain-like"/>
    <property type="match status" value="1"/>
</dbReference>
<dbReference type="PANTHER" id="PTHR30055:SF234">
    <property type="entry name" value="HTH-TYPE TRANSCRIPTIONAL REGULATOR BETI"/>
    <property type="match status" value="1"/>
</dbReference>
<dbReference type="AlphaFoldDB" id="A0A8J3JYN4"/>
<evidence type="ECO:0000256" key="4">
    <source>
        <dbReference type="PROSITE-ProRule" id="PRU00335"/>
    </source>
</evidence>
<dbReference type="Proteomes" id="UP000619293">
    <property type="component" value="Unassembled WGS sequence"/>
</dbReference>
<evidence type="ECO:0000256" key="1">
    <source>
        <dbReference type="ARBA" id="ARBA00023015"/>
    </source>
</evidence>
<comment type="caution">
    <text evidence="6">The sequence shown here is derived from an EMBL/GenBank/DDBJ whole genome shotgun (WGS) entry which is preliminary data.</text>
</comment>
<keyword evidence="2 4" id="KW-0238">DNA-binding</keyword>
<dbReference type="Gene3D" id="1.10.357.10">
    <property type="entry name" value="Tetracycline Repressor, domain 2"/>
    <property type="match status" value="1"/>
</dbReference>
<dbReference type="GO" id="GO:0000976">
    <property type="term" value="F:transcription cis-regulatory region binding"/>
    <property type="evidence" value="ECO:0007669"/>
    <property type="project" value="TreeGrafter"/>
</dbReference>
<protein>
    <submittedName>
        <fullName evidence="6">TetR family transcriptional regulator</fullName>
    </submittedName>
</protein>
<evidence type="ECO:0000256" key="3">
    <source>
        <dbReference type="ARBA" id="ARBA00023163"/>
    </source>
</evidence>
<keyword evidence="1" id="KW-0805">Transcription regulation</keyword>
<dbReference type="GO" id="GO:0003700">
    <property type="term" value="F:DNA-binding transcription factor activity"/>
    <property type="evidence" value="ECO:0007669"/>
    <property type="project" value="TreeGrafter"/>
</dbReference>
<gene>
    <name evidence="6" type="ORF">Cch02nite_69710</name>
</gene>
<evidence type="ECO:0000313" key="7">
    <source>
        <dbReference type="Proteomes" id="UP000619293"/>
    </source>
</evidence>
<dbReference type="InterPro" id="IPR001647">
    <property type="entry name" value="HTH_TetR"/>
</dbReference>
<keyword evidence="7" id="KW-1185">Reference proteome</keyword>
<sequence length="246" mass="26752">MAPPFVSAIPERNASFRFRIAERNDPFHCYPEPVTETDAAPLSGRKQQAARNDTVILDAAREVFLADPKAPIAAVAERAGVGISALYRRYSGKEELLRRLCHDGLLLFTAQAQAALAEPDPWRGLTGFLREIVDADVHSLTVRLAGTFTPTPEMGATARRSGELVAQLVQRALDDGSLRPDAVLADITLLLESCAAVRVPDPARTRELRARHLALLLDGLAADPVRTALPGPAPTAAELNWRWRTP</sequence>
<dbReference type="InterPro" id="IPR050109">
    <property type="entry name" value="HTH-type_TetR-like_transc_reg"/>
</dbReference>
<evidence type="ECO:0000259" key="5">
    <source>
        <dbReference type="PROSITE" id="PS50977"/>
    </source>
</evidence>
<dbReference type="InterPro" id="IPR009057">
    <property type="entry name" value="Homeodomain-like_sf"/>
</dbReference>
<dbReference type="InterPro" id="IPR049445">
    <property type="entry name" value="TetR_SbtR-like_C"/>
</dbReference>
<proteinExistence type="predicted"/>
<feature type="DNA-binding region" description="H-T-H motif" evidence="4">
    <location>
        <begin position="71"/>
        <end position="90"/>
    </location>
</feature>
<dbReference type="InterPro" id="IPR036271">
    <property type="entry name" value="Tet_transcr_reg_TetR-rel_C_sf"/>
</dbReference>
<name>A0A8J3JYN4_9ACTN</name>
<accession>A0A8J3JYN4</accession>
<dbReference type="Pfam" id="PF21597">
    <property type="entry name" value="TetR_C_43"/>
    <property type="match status" value="1"/>
</dbReference>
<dbReference type="SUPFAM" id="SSF48498">
    <property type="entry name" value="Tetracyclin repressor-like, C-terminal domain"/>
    <property type="match status" value="1"/>
</dbReference>
<dbReference type="Pfam" id="PF00440">
    <property type="entry name" value="TetR_N"/>
    <property type="match status" value="1"/>
</dbReference>
<evidence type="ECO:0000313" key="6">
    <source>
        <dbReference type="EMBL" id="GIF93527.1"/>
    </source>
</evidence>
<reference evidence="6 7" key="1">
    <citation type="submission" date="2021-01" db="EMBL/GenBank/DDBJ databases">
        <title>Whole genome shotgun sequence of Catellatospora chokoriensis NBRC 107358.</title>
        <authorList>
            <person name="Komaki H."/>
            <person name="Tamura T."/>
        </authorList>
    </citation>
    <scope>NUCLEOTIDE SEQUENCE [LARGE SCALE GENOMIC DNA]</scope>
    <source>
        <strain evidence="6 7">NBRC 107358</strain>
    </source>
</reference>
<keyword evidence="3" id="KW-0804">Transcription</keyword>
<feature type="domain" description="HTH tetR-type" evidence="5">
    <location>
        <begin position="50"/>
        <end position="108"/>
    </location>
</feature>
<evidence type="ECO:0000256" key="2">
    <source>
        <dbReference type="ARBA" id="ARBA00023125"/>
    </source>
</evidence>
<organism evidence="6 7">
    <name type="scientific">Catellatospora chokoriensis</name>
    <dbReference type="NCBI Taxonomy" id="310353"/>
    <lineage>
        <taxon>Bacteria</taxon>
        <taxon>Bacillati</taxon>
        <taxon>Actinomycetota</taxon>
        <taxon>Actinomycetes</taxon>
        <taxon>Micromonosporales</taxon>
        <taxon>Micromonosporaceae</taxon>
        <taxon>Catellatospora</taxon>
    </lineage>
</organism>